<keyword evidence="3" id="KW-1185">Reference proteome</keyword>
<dbReference type="EMBL" id="JACHLK010000001">
    <property type="protein sequence ID" value="MBB6557532.1"/>
    <property type="molecule type" value="Genomic_DNA"/>
</dbReference>
<protein>
    <submittedName>
        <fullName evidence="2">Uncharacterized protein</fullName>
    </submittedName>
</protein>
<accession>A0A7X0P912</accession>
<evidence type="ECO:0000313" key="2">
    <source>
        <dbReference type="EMBL" id="MBB6557532.1"/>
    </source>
</evidence>
<dbReference type="RefSeq" id="WP_184854983.1">
    <property type="nucleotide sequence ID" value="NZ_JACHLK010000001.1"/>
</dbReference>
<comment type="caution">
    <text evidence="2">The sequence shown here is derived from an EMBL/GenBank/DDBJ whole genome shotgun (WGS) entry which is preliminary data.</text>
</comment>
<keyword evidence="1" id="KW-0175">Coiled coil</keyword>
<sequence>MTNKRMSGRKAFANKPPVAFENQELALKNIDVKVRFVIDICDCYPTNFSRLKATERARGDVYSGMTKQDFLELATILPSSKRKFNAFTSEELPTSWRHIAPNFRSNAAETLRKDLKRSGEVERIIALVRVLEKGVEEKPKIEKLASLKRQLALAVQLRVIAEHTIYSQKRTIDSLKKEVVAAENRYIALEKETKKIASELKRAIAKQEASGDTTALRGNVVTLWPPKGT</sequence>
<reference evidence="2 3" key="1">
    <citation type="submission" date="2020-08" db="EMBL/GenBank/DDBJ databases">
        <title>Functional genomics of gut bacteria from endangered species of beetles.</title>
        <authorList>
            <person name="Carlos-Shanley C."/>
        </authorList>
    </citation>
    <scope>NUCLEOTIDE SEQUENCE [LARGE SCALE GENOMIC DNA]</scope>
    <source>
        <strain evidence="2 3">S00198</strain>
    </source>
</reference>
<organism evidence="2 3">
    <name type="scientific">Acidovorax soli</name>
    <dbReference type="NCBI Taxonomy" id="592050"/>
    <lineage>
        <taxon>Bacteria</taxon>
        <taxon>Pseudomonadati</taxon>
        <taxon>Pseudomonadota</taxon>
        <taxon>Betaproteobacteria</taxon>
        <taxon>Burkholderiales</taxon>
        <taxon>Comamonadaceae</taxon>
        <taxon>Acidovorax</taxon>
    </lineage>
</organism>
<evidence type="ECO:0000256" key="1">
    <source>
        <dbReference type="SAM" id="Coils"/>
    </source>
</evidence>
<dbReference type="Proteomes" id="UP000575083">
    <property type="component" value="Unassembled WGS sequence"/>
</dbReference>
<proteinExistence type="predicted"/>
<feature type="coiled-coil region" evidence="1">
    <location>
        <begin position="165"/>
        <end position="192"/>
    </location>
</feature>
<dbReference type="AlphaFoldDB" id="A0A7X0P912"/>
<evidence type="ECO:0000313" key="3">
    <source>
        <dbReference type="Proteomes" id="UP000575083"/>
    </source>
</evidence>
<gene>
    <name evidence="2" type="ORF">HNP48_000196</name>
</gene>
<name>A0A7X0P912_9BURK</name>